<reference evidence="3" key="1">
    <citation type="submission" date="2023-06" db="EMBL/GenBank/DDBJ databases">
        <title>SYSU T00b26.</title>
        <authorList>
            <person name="Gao L."/>
            <person name="Fang B.-Z."/>
            <person name="Li W.-J."/>
        </authorList>
    </citation>
    <scope>NUCLEOTIDE SEQUENCE</scope>
    <source>
        <strain evidence="3">SYSU T00b26</strain>
    </source>
</reference>
<feature type="compositionally biased region" description="Low complexity" evidence="1">
    <location>
        <begin position="71"/>
        <end position="102"/>
    </location>
</feature>
<feature type="region of interest" description="Disordered" evidence="1">
    <location>
        <begin position="1"/>
        <end position="110"/>
    </location>
</feature>
<evidence type="ECO:0000313" key="3">
    <source>
        <dbReference type="EMBL" id="MDN4472122.1"/>
    </source>
</evidence>
<evidence type="ECO:0000256" key="1">
    <source>
        <dbReference type="SAM" id="MobiDB-lite"/>
    </source>
</evidence>
<feature type="transmembrane region" description="Helical" evidence="2">
    <location>
        <begin position="163"/>
        <end position="184"/>
    </location>
</feature>
<keyword evidence="2" id="KW-0472">Membrane</keyword>
<accession>A0ABT8FZ85</accession>
<dbReference type="Proteomes" id="UP001172738">
    <property type="component" value="Unassembled WGS sequence"/>
</dbReference>
<comment type="caution">
    <text evidence="3">The sequence shown here is derived from an EMBL/GenBank/DDBJ whole genome shotgun (WGS) entry which is preliminary data.</text>
</comment>
<feature type="compositionally biased region" description="Pro residues" evidence="1">
    <location>
        <begin position="1"/>
        <end position="14"/>
    </location>
</feature>
<dbReference type="EMBL" id="JAUHPV010000002">
    <property type="protein sequence ID" value="MDN4472122.1"/>
    <property type="molecule type" value="Genomic_DNA"/>
</dbReference>
<evidence type="ECO:0000313" key="4">
    <source>
        <dbReference type="Proteomes" id="UP001172738"/>
    </source>
</evidence>
<feature type="transmembrane region" description="Helical" evidence="2">
    <location>
        <begin position="115"/>
        <end position="132"/>
    </location>
</feature>
<protein>
    <submittedName>
        <fullName evidence="3">Uncharacterized protein</fullName>
    </submittedName>
</protein>
<name>A0ABT8FZ85_9MICO</name>
<sequence>MTDQPQQPPAPDPWSAPGGTDAPDAFAAPGQTWSPQGTPAQHPSVSPQGQDHTVQGQPSAGQWPAPPQPAPAWGQPMQAPQAAPYGQQVPYGQPGPYGQPQWGQPPVPEEPKRSTVGLIGVILAVVGLGLAFLGIFAFTSWFFTIPALVLAIIGLARKRDRNLLPVIALVASIVAMVVSIVVFVDSAEDEFGDFFDSTLFSGGPAGATGPDGEPGLGSVEDPIAAGTPFSYDSAWIGEDATVWEVTVDGYMPLPESTWTGPGRCIAVVGGVTPTYVPEGQRTSSLIDTPNAYAIVDGEVYEGNQNCDTGELVALGYGHLWSAEVPENTLYLYYYDIWIPEDVTGDIQALVIGDPSLDGSVYVEAAELPYVGADPESSLDGAAGASAPDGLELVSAGEAFSYESWWGVGEDAWEVVIDGYIDLPTPDGEDSGECKAIVGTITPTSIATGTVSDWAATPDLYLVAGGESHFGYANCDWTGTGLSGYESLWDAEVSVGTEYFFYDIVQVPVEVAADVEAIQVGDPDFDDVVTYVEALPIAP</sequence>
<proteinExistence type="predicted"/>
<evidence type="ECO:0000256" key="2">
    <source>
        <dbReference type="SAM" id="Phobius"/>
    </source>
</evidence>
<organism evidence="3 4">
    <name type="scientific">Demequina zhanjiangensis</name>
    <dbReference type="NCBI Taxonomy" id="3051659"/>
    <lineage>
        <taxon>Bacteria</taxon>
        <taxon>Bacillati</taxon>
        <taxon>Actinomycetota</taxon>
        <taxon>Actinomycetes</taxon>
        <taxon>Micrococcales</taxon>
        <taxon>Demequinaceae</taxon>
        <taxon>Demequina</taxon>
    </lineage>
</organism>
<keyword evidence="2" id="KW-1133">Transmembrane helix</keyword>
<gene>
    <name evidence="3" type="ORF">QQX04_03830</name>
</gene>
<feature type="compositionally biased region" description="Polar residues" evidence="1">
    <location>
        <begin position="31"/>
        <end position="54"/>
    </location>
</feature>
<keyword evidence="2" id="KW-0812">Transmembrane</keyword>
<keyword evidence="4" id="KW-1185">Reference proteome</keyword>
<dbReference type="RefSeq" id="WP_301126436.1">
    <property type="nucleotide sequence ID" value="NZ_JAUHPV010000002.1"/>
</dbReference>